<organism evidence="5 6">
    <name type="scientific">Candidatus Desulfolinea nitratireducens</name>
    <dbReference type="NCBI Taxonomy" id="2841698"/>
    <lineage>
        <taxon>Bacteria</taxon>
        <taxon>Bacillati</taxon>
        <taxon>Chloroflexota</taxon>
        <taxon>Anaerolineae</taxon>
        <taxon>Anaerolineales</taxon>
        <taxon>Anaerolineales incertae sedis</taxon>
        <taxon>Candidatus Desulfolinea</taxon>
    </lineage>
</organism>
<protein>
    <submittedName>
        <fullName evidence="5">Dihydropteroate synthase</fullName>
        <ecNumber evidence="5">2.5.1.15</ecNumber>
    </submittedName>
</protein>
<name>A0A8J6NIM7_9CHLR</name>
<dbReference type="Gene3D" id="3.20.20.20">
    <property type="entry name" value="Dihydropteroate synthase-like"/>
    <property type="match status" value="1"/>
</dbReference>
<accession>A0A8J6NIM7</accession>
<dbReference type="PANTHER" id="PTHR45833">
    <property type="entry name" value="METHIONINE SYNTHASE"/>
    <property type="match status" value="1"/>
</dbReference>
<feature type="domain" description="Pterin-binding" evidence="4">
    <location>
        <begin position="1"/>
        <end position="257"/>
    </location>
</feature>
<comment type="similarity">
    <text evidence="1">Belongs to the vitamin-B12 dependent methionine synthase family.</text>
</comment>
<comment type="caution">
    <text evidence="5">The sequence shown here is derived from an EMBL/GenBank/DDBJ whole genome shotgun (WGS) entry which is preliminary data.</text>
</comment>
<dbReference type="PROSITE" id="PS50972">
    <property type="entry name" value="PTERIN_BINDING"/>
    <property type="match status" value="1"/>
</dbReference>
<keyword evidence="2" id="KW-0489">Methyltransferase</keyword>
<evidence type="ECO:0000259" key="4">
    <source>
        <dbReference type="PROSITE" id="PS50972"/>
    </source>
</evidence>
<dbReference type="GO" id="GO:0042558">
    <property type="term" value="P:pteridine-containing compound metabolic process"/>
    <property type="evidence" value="ECO:0007669"/>
    <property type="project" value="InterPro"/>
</dbReference>
<gene>
    <name evidence="5" type="ORF">H8E29_04675</name>
</gene>
<dbReference type="InterPro" id="IPR000489">
    <property type="entry name" value="Pterin-binding_dom"/>
</dbReference>
<dbReference type="InterPro" id="IPR011005">
    <property type="entry name" value="Dihydropteroate_synth-like_sf"/>
</dbReference>
<dbReference type="SUPFAM" id="SSF51717">
    <property type="entry name" value="Dihydropteroate synthetase-like"/>
    <property type="match status" value="1"/>
</dbReference>
<dbReference type="GO" id="GO:0004156">
    <property type="term" value="F:dihydropteroate synthase activity"/>
    <property type="evidence" value="ECO:0007669"/>
    <property type="project" value="UniProtKB-EC"/>
</dbReference>
<dbReference type="GO" id="GO:0008705">
    <property type="term" value="F:methionine synthase activity"/>
    <property type="evidence" value="ECO:0007669"/>
    <property type="project" value="TreeGrafter"/>
</dbReference>
<evidence type="ECO:0000256" key="1">
    <source>
        <dbReference type="ARBA" id="ARBA00010398"/>
    </source>
</evidence>
<dbReference type="EC" id="2.5.1.15" evidence="5"/>
<evidence type="ECO:0000256" key="3">
    <source>
        <dbReference type="ARBA" id="ARBA00022679"/>
    </source>
</evidence>
<proteinExistence type="inferred from homology"/>
<dbReference type="Proteomes" id="UP000614469">
    <property type="component" value="Unassembled WGS sequence"/>
</dbReference>
<evidence type="ECO:0000313" key="6">
    <source>
        <dbReference type="Proteomes" id="UP000614469"/>
    </source>
</evidence>
<dbReference type="Pfam" id="PF00809">
    <property type="entry name" value="Pterin_bind"/>
    <property type="match status" value="1"/>
</dbReference>
<keyword evidence="3 5" id="KW-0808">Transferase</keyword>
<evidence type="ECO:0000256" key="2">
    <source>
        <dbReference type="ARBA" id="ARBA00022603"/>
    </source>
</evidence>
<dbReference type="PANTHER" id="PTHR45833:SF2">
    <property type="entry name" value="BIFUNCTIONAL HOMOCYSTEINE S-METHYLTRANSFERASE_5,10-METHYLENETETRAHYDROFOLATE REDUCTASE"/>
    <property type="match status" value="1"/>
</dbReference>
<sequence>MYIIGENIHIISPAVKEALINRDGEYFKTAAIKQVEAGAQCVDLNLGPRKKDWEEVFPWMVKTVEEVVDVPLCIDTTNVNGMEAALKTVTKAQPILNSTSAEAERLEKVPELAKKYNAKLIALTMEKSGIPVASDDRVNIALEKLIPRCLELDFPIEDLIIDPLVLTVSGCQEFCPELIEAVRTIQFAWDPPPAISIGLSNVSNAVPTANRPLINSVYCAMVMGAGLQMMIANPLETELMDVIRIVENRDESTSLNKLYLKIHDHVAAMEAPTPDGVDMSDPKQAAVWKTVQILLNKVIYADSYLEQ</sequence>
<reference evidence="5 6" key="1">
    <citation type="submission" date="2020-08" db="EMBL/GenBank/DDBJ databases">
        <title>Bridging the membrane lipid divide: bacteria of the FCB group superphylum have the potential to synthesize archaeal ether lipids.</title>
        <authorList>
            <person name="Villanueva L."/>
            <person name="Von Meijenfeldt F.A.B."/>
            <person name="Westbye A.B."/>
            <person name="Yadav S."/>
            <person name="Hopmans E.C."/>
            <person name="Dutilh B.E."/>
            <person name="Sinninghe Damste J.S."/>
        </authorList>
    </citation>
    <scope>NUCLEOTIDE SEQUENCE [LARGE SCALE GENOMIC DNA]</scope>
    <source>
        <strain evidence="5">NIOZ-UU36</strain>
    </source>
</reference>
<dbReference type="GO" id="GO:0032259">
    <property type="term" value="P:methylation"/>
    <property type="evidence" value="ECO:0007669"/>
    <property type="project" value="UniProtKB-KW"/>
</dbReference>
<dbReference type="GO" id="GO:0005829">
    <property type="term" value="C:cytosol"/>
    <property type="evidence" value="ECO:0007669"/>
    <property type="project" value="TreeGrafter"/>
</dbReference>
<dbReference type="EMBL" id="JACNJN010000071">
    <property type="protein sequence ID" value="MBC8334537.1"/>
    <property type="molecule type" value="Genomic_DNA"/>
</dbReference>
<dbReference type="InterPro" id="IPR050554">
    <property type="entry name" value="Met_Synthase/Corrinoid"/>
</dbReference>
<dbReference type="AlphaFoldDB" id="A0A8J6NIM7"/>
<evidence type="ECO:0000313" key="5">
    <source>
        <dbReference type="EMBL" id="MBC8334537.1"/>
    </source>
</evidence>